<evidence type="ECO:0000313" key="2">
    <source>
        <dbReference type="EMBL" id="NIJ65934.1"/>
    </source>
</evidence>
<dbReference type="RefSeq" id="WP_243857322.1">
    <property type="nucleotide sequence ID" value="NZ_CP170557.1"/>
</dbReference>
<gene>
    <name evidence="2" type="ORF">FHR20_002896</name>
</gene>
<accession>A0A7X5V110</accession>
<dbReference type="AlphaFoldDB" id="A0A7X5V110"/>
<organism evidence="2 3">
    <name type="scientific">Sphingomonas leidyi</name>
    <dbReference type="NCBI Taxonomy" id="68569"/>
    <lineage>
        <taxon>Bacteria</taxon>
        <taxon>Pseudomonadati</taxon>
        <taxon>Pseudomonadota</taxon>
        <taxon>Alphaproteobacteria</taxon>
        <taxon>Sphingomonadales</taxon>
        <taxon>Sphingomonadaceae</taxon>
        <taxon>Sphingomonas</taxon>
    </lineage>
</organism>
<reference evidence="2 3" key="1">
    <citation type="submission" date="2020-03" db="EMBL/GenBank/DDBJ databases">
        <title>Genomic Encyclopedia of Type Strains, Phase IV (KMG-IV): sequencing the most valuable type-strain genomes for metagenomic binning, comparative biology and taxonomic classification.</title>
        <authorList>
            <person name="Goeker M."/>
        </authorList>
    </citation>
    <scope>NUCLEOTIDE SEQUENCE [LARGE SCALE GENOMIC DNA]</scope>
    <source>
        <strain evidence="2 3">DSM 4733</strain>
    </source>
</reference>
<keyword evidence="3" id="KW-1185">Reference proteome</keyword>
<feature type="transmembrane region" description="Helical" evidence="1">
    <location>
        <begin position="21"/>
        <end position="43"/>
    </location>
</feature>
<feature type="transmembrane region" description="Helical" evidence="1">
    <location>
        <begin position="88"/>
        <end position="108"/>
    </location>
</feature>
<dbReference type="Proteomes" id="UP000564677">
    <property type="component" value="Unassembled WGS sequence"/>
</dbReference>
<feature type="transmembrane region" description="Helical" evidence="1">
    <location>
        <begin position="55"/>
        <end position="76"/>
    </location>
</feature>
<keyword evidence="1" id="KW-0472">Membrane</keyword>
<evidence type="ECO:0000256" key="1">
    <source>
        <dbReference type="SAM" id="Phobius"/>
    </source>
</evidence>
<dbReference type="InterPro" id="IPR018750">
    <property type="entry name" value="DUF2306_membrane"/>
</dbReference>
<name>A0A7X5V110_9SPHN</name>
<feature type="transmembrane region" description="Helical" evidence="1">
    <location>
        <begin position="151"/>
        <end position="172"/>
    </location>
</feature>
<protein>
    <submittedName>
        <fullName evidence="2">Putative membrane protein</fullName>
    </submittedName>
</protein>
<feature type="transmembrane region" description="Helical" evidence="1">
    <location>
        <begin position="114"/>
        <end position="131"/>
    </location>
</feature>
<keyword evidence="1" id="KW-1133">Transmembrane helix</keyword>
<sequence>MASNAIVREAGGIDLSRIAKGVMFVAAGTLAGATGLAVARVLLGLTPATYEIRQVAILVHLVAVLPAIPLGLWVLLARKGDATHKLLGRIWALLMVTAAVSALFIRYLNHGQFSWLHLFVPVVFFTLYRAVRQARAGQFAAHKRNMWRLYVLALLLPGMFAFLPGRLLWQWLTV</sequence>
<dbReference type="EMBL" id="JAASQV010000002">
    <property type="protein sequence ID" value="NIJ65934.1"/>
    <property type="molecule type" value="Genomic_DNA"/>
</dbReference>
<comment type="caution">
    <text evidence="2">The sequence shown here is derived from an EMBL/GenBank/DDBJ whole genome shotgun (WGS) entry which is preliminary data.</text>
</comment>
<proteinExistence type="predicted"/>
<dbReference type="Pfam" id="PF10067">
    <property type="entry name" value="DUF2306"/>
    <property type="match status" value="1"/>
</dbReference>
<keyword evidence="1" id="KW-0812">Transmembrane</keyword>
<evidence type="ECO:0000313" key="3">
    <source>
        <dbReference type="Proteomes" id="UP000564677"/>
    </source>
</evidence>